<comment type="caution">
    <text evidence="2">The sequence shown here is derived from an EMBL/GenBank/DDBJ whole genome shotgun (WGS) entry which is preliminary data.</text>
</comment>
<keyword evidence="4" id="KW-1185">Reference proteome</keyword>
<keyword evidence="1" id="KW-0812">Transmembrane</keyword>
<evidence type="ECO:0000313" key="5">
    <source>
        <dbReference type="Proteomes" id="UP001346800"/>
    </source>
</evidence>
<dbReference type="Proteomes" id="UP001332503">
    <property type="component" value="Unassembled WGS sequence"/>
</dbReference>
<feature type="transmembrane region" description="Helical" evidence="1">
    <location>
        <begin position="43"/>
        <end position="62"/>
    </location>
</feature>
<dbReference type="EMBL" id="BTFQ01000017">
    <property type="protein sequence ID" value="GMM13235.1"/>
    <property type="molecule type" value="Genomic_DNA"/>
</dbReference>
<keyword evidence="1" id="KW-0472">Membrane</keyword>
<organism evidence="2 5">
    <name type="scientific">Lactobacillus amylovorus subsp. animalium</name>
    <dbReference type="NCBI Taxonomy" id="3378536"/>
    <lineage>
        <taxon>Bacteria</taxon>
        <taxon>Bacillati</taxon>
        <taxon>Bacillota</taxon>
        <taxon>Bacilli</taxon>
        <taxon>Lactobacillales</taxon>
        <taxon>Lactobacillaceae</taxon>
        <taxon>Lactobacillus</taxon>
    </lineage>
</organism>
<feature type="transmembrane region" description="Helical" evidence="1">
    <location>
        <begin position="103"/>
        <end position="124"/>
    </location>
</feature>
<dbReference type="InterPro" id="IPR010640">
    <property type="entry name" value="Low_temperature_requirement_A"/>
</dbReference>
<feature type="transmembrane region" description="Helical" evidence="1">
    <location>
        <begin position="136"/>
        <end position="155"/>
    </location>
</feature>
<dbReference type="EMBL" id="BTFR01000008">
    <property type="protein sequence ID" value="GMM15283.1"/>
    <property type="molecule type" value="Genomic_DNA"/>
</dbReference>
<dbReference type="PANTHER" id="PTHR36840:SF1">
    <property type="entry name" value="BLL5714 PROTEIN"/>
    <property type="match status" value="1"/>
</dbReference>
<dbReference type="AlphaFoldDB" id="A0ABD0C1M5"/>
<evidence type="ECO:0000256" key="1">
    <source>
        <dbReference type="SAM" id="Phobius"/>
    </source>
</evidence>
<reference evidence="4 5" key="2">
    <citation type="journal article" date="2024" name="Int. J. Syst. Evol. Microbiol.">
        <title>Proposal of Lactobacillus amylovorus subsp. animalis subsp. nov. and an emended description of Lactobacillus amylovorus.</title>
        <authorList>
            <person name="Yamane K."/>
            <person name="Tanizawa Y."/>
            <person name="Kobayashi H."/>
            <person name="Kamizono T."/>
            <person name="Kojima Y."/>
            <person name="Takagi H."/>
            <person name="Tohno M."/>
        </authorList>
    </citation>
    <scope>NUCLEOTIDE SEQUENCE [LARGE SCALE GENOMIC DNA]</scope>
    <source>
        <strain evidence="3 4">BF125</strain>
        <strain evidence="2 5">BF186</strain>
    </source>
</reference>
<keyword evidence="1" id="KW-1133">Transmembrane helix</keyword>
<proteinExistence type="predicted"/>
<dbReference type="Pfam" id="PF06772">
    <property type="entry name" value="LtrA"/>
    <property type="match status" value="1"/>
</dbReference>
<gene>
    <name evidence="3" type="ORF">LABF125_04160</name>
    <name evidence="2" type="ORF">LABF186_03490</name>
</gene>
<dbReference type="PANTHER" id="PTHR36840">
    <property type="entry name" value="BLL5714 PROTEIN"/>
    <property type="match status" value="1"/>
</dbReference>
<feature type="transmembrane region" description="Helical" evidence="1">
    <location>
        <begin position="74"/>
        <end position="91"/>
    </location>
</feature>
<evidence type="ECO:0000313" key="4">
    <source>
        <dbReference type="Proteomes" id="UP001332503"/>
    </source>
</evidence>
<evidence type="ECO:0008006" key="6">
    <source>
        <dbReference type="Google" id="ProtNLM"/>
    </source>
</evidence>
<evidence type="ECO:0000313" key="2">
    <source>
        <dbReference type="EMBL" id="GMM13235.1"/>
    </source>
</evidence>
<feature type="transmembrane region" description="Helical" evidence="1">
    <location>
        <begin position="16"/>
        <end position="37"/>
    </location>
</feature>
<reference evidence="2" key="1">
    <citation type="submission" date="2023-06" db="EMBL/GenBank/DDBJ databases">
        <authorList>
            <person name="Tohno M."/>
            <person name="Tanizawa Y."/>
        </authorList>
    </citation>
    <scope>NUCLEOTIDE SEQUENCE</scope>
    <source>
        <strain evidence="3">BF125</strain>
        <strain evidence="2">BF186</strain>
    </source>
</reference>
<protein>
    <recommendedName>
        <fullName evidence="6">Low temperature requirement protein LtrA</fullName>
    </recommendedName>
</protein>
<evidence type="ECO:0000313" key="3">
    <source>
        <dbReference type="EMBL" id="GMM15283.1"/>
    </source>
</evidence>
<dbReference type="Proteomes" id="UP001346800">
    <property type="component" value="Unassembled WGS sequence"/>
</dbReference>
<accession>A0ABD0C1M5</accession>
<sequence length="197" mass="22163">MIDMPQLTKRVTMIELFYDLVFAYMISQATSLIHHLSHGTVSPISFLIFAVVVIVFINSWMVQSVFTNRFGSSSWTDIAFYFVDMMILLYMTNSFGNTSSENMTIFFMAASLLSLTLLLQYLIVYFKADYQADKDIAKVFSGILLFRTLTLLIGGLSNAGWARLVAFLGSSSAGSYQALQVNILRSIRLSSLTYLKD</sequence>
<name>A0ABD0C1M5_LACAM</name>